<evidence type="ECO:0000256" key="8">
    <source>
        <dbReference type="ARBA" id="ARBA00022848"/>
    </source>
</evidence>
<keyword evidence="11 14" id="KW-0503">Monooxygenase</keyword>
<evidence type="ECO:0000313" key="16">
    <source>
        <dbReference type="EMBL" id="KAK4878620.1"/>
    </source>
</evidence>
<evidence type="ECO:0000256" key="4">
    <source>
        <dbReference type="ARBA" id="ARBA00010617"/>
    </source>
</evidence>
<evidence type="ECO:0000256" key="11">
    <source>
        <dbReference type="ARBA" id="ARBA00023033"/>
    </source>
</evidence>
<evidence type="ECO:0000256" key="12">
    <source>
        <dbReference type="ARBA" id="ARBA00023136"/>
    </source>
</evidence>
<dbReference type="InterPro" id="IPR001128">
    <property type="entry name" value="Cyt_P450"/>
</dbReference>
<keyword evidence="15" id="KW-0812">Transmembrane</keyword>
<accession>A0AAN7P1X2</accession>
<dbReference type="GO" id="GO:0004497">
    <property type="term" value="F:monooxygenase activity"/>
    <property type="evidence" value="ECO:0007669"/>
    <property type="project" value="UniProtKB-KW"/>
</dbReference>
<dbReference type="EMBL" id="JARPUR010000004">
    <property type="protein sequence ID" value="KAK4878620.1"/>
    <property type="molecule type" value="Genomic_DNA"/>
</dbReference>
<keyword evidence="5 13" id="KW-0349">Heme</keyword>
<dbReference type="CDD" id="cd11056">
    <property type="entry name" value="CYP6-like"/>
    <property type="match status" value="1"/>
</dbReference>
<evidence type="ECO:0000256" key="14">
    <source>
        <dbReference type="RuleBase" id="RU000461"/>
    </source>
</evidence>
<dbReference type="Pfam" id="PF00067">
    <property type="entry name" value="p450"/>
    <property type="match status" value="1"/>
</dbReference>
<gene>
    <name evidence="16" type="ORF">RN001_011126</name>
</gene>
<keyword evidence="12 15" id="KW-0472">Membrane</keyword>
<evidence type="ECO:0000256" key="9">
    <source>
        <dbReference type="ARBA" id="ARBA00023002"/>
    </source>
</evidence>
<dbReference type="PROSITE" id="PS00086">
    <property type="entry name" value="CYTOCHROME_P450"/>
    <property type="match status" value="1"/>
</dbReference>
<dbReference type="PANTHER" id="PTHR24292:SF100">
    <property type="entry name" value="CYTOCHROME P450 6A16, ISOFORM B-RELATED"/>
    <property type="match status" value="1"/>
</dbReference>
<keyword evidence="17" id="KW-1185">Reference proteome</keyword>
<feature type="binding site" description="axial binding residue" evidence="13">
    <location>
        <position position="441"/>
    </location>
    <ligand>
        <name>heme</name>
        <dbReference type="ChEBI" id="CHEBI:30413"/>
    </ligand>
    <ligandPart>
        <name>Fe</name>
        <dbReference type="ChEBI" id="CHEBI:18248"/>
    </ligandPart>
</feature>
<keyword evidence="15" id="KW-1133">Transmembrane helix</keyword>
<feature type="transmembrane region" description="Helical" evidence="15">
    <location>
        <begin position="12"/>
        <end position="31"/>
    </location>
</feature>
<dbReference type="AlphaFoldDB" id="A0AAN7P1X2"/>
<dbReference type="InterPro" id="IPR050476">
    <property type="entry name" value="Insect_CytP450_Detox"/>
</dbReference>
<evidence type="ECO:0000256" key="10">
    <source>
        <dbReference type="ARBA" id="ARBA00023004"/>
    </source>
</evidence>
<proteinExistence type="inferred from homology"/>
<keyword evidence="8" id="KW-0492">Microsome</keyword>
<comment type="subcellular location">
    <subcellularLocation>
        <location evidence="3">Endoplasmic reticulum membrane</location>
        <topology evidence="3">Peripheral membrane protein</topology>
    </subcellularLocation>
    <subcellularLocation>
        <location evidence="2">Microsome membrane</location>
        <topology evidence="2">Peripheral membrane protein</topology>
    </subcellularLocation>
</comment>
<keyword evidence="6 13" id="KW-0479">Metal-binding</keyword>
<name>A0AAN7P1X2_9COLE</name>
<organism evidence="16 17">
    <name type="scientific">Aquatica leii</name>
    <dbReference type="NCBI Taxonomy" id="1421715"/>
    <lineage>
        <taxon>Eukaryota</taxon>
        <taxon>Metazoa</taxon>
        <taxon>Ecdysozoa</taxon>
        <taxon>Arthropoda</taxon>
        <taxon>Hexapoda</taxon>
        <taxon>Insecta</taxon>
        <taxon>Pterygota</taxon>
        <taxon>Neoptera</taxon>
        <taxon>Endopterygota</taxon>
        <taxon>Coleoptera</taxon>
        <taxon>Polyphaga</taxon>
        <taxon>Elateriformia</taxon>
        <taxon>Elateroidea</taxon>
        <taxon>Lampyridae</taxon>
        <taxon>Luciolinae</taxon>
        <taxon>Aquatica</taxon>
    </lineage>
</organism>
<evidence type="ECO:0000256" key="15">
    <source>
        <dbReference type="SAM" id="Phobius"/>
    </source>
</evidence>
<dbReference type="Gene3D" id="1.10.630.10">
    <property type="entry name" value="Cytochrome P450"/>
    <property type="match status" value="1"/>
</dbReference>
<evidence type="ECO:0000256" key="6">
    <source>
        <dbReference type="ARBA" id="ARBA00022723"/>
    </source>
</evidence>
<dbReference type="InterPro" id="IPR002401">
    <property type="entry name" value="Cyt_P450_E_grp-I"/>
</dbReference>
<evidence type="ECO:0000256" key="2">
    <source>
        <dbReference type="ARBA" id="ARBA00004174"/>
    </source>
</evidence>
<dbReference type="FunFam" id="1.10.630.10:FF:000042">
    <property type="entry name" value="Cytochrome P450"/>
    <property type="match status" value="1"/>
</dbReference>
<dbReference type="GO" id="GO:0005506">
    <property type="term" value="F:iron ion binding"/>
    <property type="evidence" value="ECO:0007669"/>
    <property type="project" value="InterPro"/>
</dbReference>
<evidence type="ECO:0000256" key="5">
    <source>
        <dbReference type="ARBA" id="ARBA00022617"/>
    </source>
</evidence>
<keyword evidence="9 14" id="KW-0560">Oxidoreductase</keyword>
<dbReference type="GO" id="GO:0020037">
    <property type="term" value="F:heme binding"/>
    <property type="evidence" value="ECO:0007669"/>
    <property type="project" value="InterPro"/>
</dbReference>
<evidence type="ECO:0000256" key="13">
    <source>
        <dbReference type="PIRSR" id="PIRSR602401-1"/>
    </source>
</evidence>
<dbReference type="Proteomes" id="UP001353858">
    <property type="component" value="Unassembled WGS sequence"/>
</dbReference>
<dbReference type="GO" id="GO:0005789">
    <property type="term" value="C:endoplasmic reticulum membrane"/>
    <property type="evidence" value="ECO:0007669"/>
    <property type="project" value="UniProtKB-SubCell"/>
</dbReference>
<dbReference type="GO" id="GO:0016705">
    <property type="term" value="F:oxidoreductase activity, acting on paired donors, with incorporation or reduction of molecular oxygen"/>
    <property type="evidence" value="ECO:0007669"/>
    <property type="project" value="InterPro"/>
</dbReference>
<comment type="caution">
    <text evidence="16">The sequence shown here is derived from an EMBL/GenBank/DDBJ whole genome shotgun (WGS) entry which is preliminary data.</text>
</comment>
<dbReference type="PRINTS" id="PR00385">
    <property type="entry name" value="P450"/>
</dbReference>
<dbReference type="PRINTS" id="PR00463">
    <property type="entry name" value="EP450I"/>
</dbReference>
<comment type="cofactor">
    <cofactor evidence="1 13">
        <name>heme</name>
        <dbReference type="ChEBI" id="CHEBI:30413"/>
    </cofactor>
</comment>
<evidence type="ECO:0000256" key="3">
    <source>
        <dbReference type="ARBA" id="ARBA00004406"/>
    </source>
</evidence>
<dbReference type="InterPro" id="IPR036396">
    <property type="entry name" value="Cyt_P450_sf"/>
</dbReference>
<evidence type="ECO:0000313" key="17">
    <source>
        <dbReference type="Proteomes" id="UP001353858"/>
    </source>
</evidence>
<dbReference type="InterPro" id="IPR017972">
    <property type="entry name" value="Cyt_P450_CS"/>
</dbReference>
<reference evidence="17" key="1">
    <citation type="submission" date="2023-01" db="EMBL/GenBank/DDBJ databases">
        <title>Key to firefly adult light organ development and bioluminescence: homeobox transcription factors regulate luciferase expression and transportation to peroxisome.</title>
        <authorList>
            <person name="Fu X."/>
        </authorList>
    </citation>
    <scope>NUCLEOTIDE SEQUENCE [LARGE SCALE GENOMIC DNA]</scope>
</reference>
<keyword evidence="10 13" id="KW-0408">Iron</keyword>
<evidence type="ECO:0000256" key="7">
    <source>
        <dbReference type="ARBA" id="ARBA00022824"/>
    </source>
</evidence>
<evidence type="ECO:0008006" key="18">
    <source>
        <dbReference type="Google" id="ProtNLM"/>
    </source>
</evidence>
<dbReference type="PANTHER" id="PTHR24292">
    <property type="entry name" value="CYTOCHROME P450"/>
    <property type="match status" value="1"/>
</dbReference>
<evidence type="ECO:0000256" key="1">
    <source>
        <dbReference type="ARBA" id="ARBA00001971"/>
    </source>
</evidence>
<sequence>MMLLYGSVCSNIIAILAVVVIGVVTYCKWVYKFWERLGVPYLKPTVPFGNISLKLTYGEVVAEHYKKAKAKGYKHVGLFGFTTPEYMPIDLELLKNVLVKDFNHFSDRGFYYNEEDDPLSGHLFMLSGHKWRTIRAKLTPTFTSGKMKMMFGIVIECAQKLKHAMDSLSKKGPINVKDVLERFGTDVIGSCAFGLNCNSFTDSNSDFCKYSKRIFEPTNLETMKGLCSMYFRWINKFFKMKILPSDASDFYLEIVRNAVEYRKTNNVVRNDFLQILIDLMKDGSGLTIEEIAAQSFVFFIAGFETSSTVMMFCLLELSLDQEIQEKVRKEVNAVLEHYDQELTYESLNDMVYMNQVLDEVMRKYPPVPILNRVCTADYAVPNTNLVLKEGTPLAISVLGIHYDSEYFPEPEKFDPERFAPKNKENLRPFSYMPFGEGPRLCIGLRFGFLQMKIALSTLLKNYKFSVNEQTQLPLKMNPRSFILSPMGSIWLDVESI</sequence>
<keyword evidence="7" id="KW-0256">Endoplasmic reticulum</keyword>
<comment type="similarity">
    <text evidence="4 14">Belongs to the cytochrome P450 family.</text>
</comment>
<protein>
    <recommendedName>
        <fullName evidence="18">Cytochrome P450</fullName>
    </recommendedName>
</protein>
<dbReference type="SUPFAM" id="SSF48264">
    <property type="entry name" value="Cytochrome P450"/>
    <property type="match status" value="1"/>
</dbReference>